<evidence type="ECO:0000313" key="2">
    <source>
        <dbReference type="EMBL" id="NUU61990.1"/>
    </source>
</evidence>
<name>A0A850EQG2_9BACL</name>
<dbReference type="PANTHER" id="PTHR33428">
    <property type="entry name" value="CHLOROPHYLLASE-2, CHLOROPLASTIC"/>
    <property type="match status" value="1"/>
</dbReference>
<evidence type="ECO:0000259" key="1">
    <source>
        <dbReference type="Pfam" id="PF12740"/>
    </source>
</evidence>
<dbReference type="AlphaFoldDB" id="A0A850EQG2"/>
<dbReference type="EMBL" id="JABWCS010000212">
    <property type="protein sequence ID" value="NUU61990.1"/>
    <property type="molecule type" value="Genomic_DNA"/>
</dbReference>
<evidence type="ECO:0000313" key="3">
    <source>
        <dbReference type="Proteomes" id="UP000564806"/>
    </source>
</evidence>
<reference evidence="2" key="1">
    <citation type="submission" date="2020-06" db="EMBL/GenBank/DDBJ databases">
        <title>Paenibacillus sp. nov., isolated from soil.</title>
        <authorList>
            <person name="Seo Y.L."/>
        </authorList>
    </citation>
    <scope>NUCLEOTIDE SEQUENCE [LARGE SCALE GENOMIC DNA]</scope>
    <source>
        <strain evidence="2">JW14</strain>
    </source>
</reference>
<dbReference type="PANTHER" id="PTHR33428:SF14">
    <property type="entry name" value="CARBOXYLESTERASE TYPE B DOMAIN-CONTAINING PROTEIN"/>
    <property type="match status" value="1"/>
</dbReference>
<dbReference type="InterPro" id="IPR041127">
    <property type="entry name" value="PET_hydrolase/cutinase-like"/>
</dbReference>
<comment type="caution">
    <text evidence="2">The sequence shown here is derived from an EMBL/GenBank/DDBJ whole genome shotgun (WGS) entry which is preliminary data.</text>
</comment>
<protein>
    <submittedName>
        <fullName evidence="2">Alpha/beta hydrolase</fullName>
    </submittedName>
</protein>
<accession>A0A850EQG2</accession>
<sequence>MRVLRNRWFQWIAGIFLIVIIAFSTVSFLLVNSVSAAYTKGSIEEKYALPGTYSVQTAEIKGSKGERLYKVYYPESKNTRHPLIAWGNGTGALPKQYDALFRHLAGWGFIVIDSYSTTTGTGKEILASIEYLLAANNDPKSQFYHRVQPDRIGAAGHSQGSTGVINAHTNYERGKVIKTVVSIALPKLEFCEPKDAYDTSALKVPFLVLSGTRDFIISPASSNKLEISKAKPDLPVMMAMAKGAAHTAIEQDGGQHRGYLTAWMRYQLMNDAEAKRAFIGKDAEIVTNSNWKDVTSANMQK</sequence>
<keyword evidence="2" id="KW-0378">Hydrolase</keyword>
<dbReference type="Pfam" id="PF12740">
    <property type="entry name" value="PETase"/>
    <property type="match status" value="1"/>
</dbReference>
<dbReference type="SUPFAM" id="SSF53474">
    <property type="entry name" value="alpha/beta-Hydrolases"/>
    <property type="match status" value="1"/>
</dbReference>
<keyword evidence="3" id="KW-1185">Reference proteome</keyword>
<dbReference type="GO" id="GO:0016787">
    <property type="term" value="F:hydrolase activity"/>
    <property type="evidence" value="ECO:0007669"/>
    <property type="project" value="UniProtKB-KW"/>
</dbReference>
<gene>
    <name evidence="2" type="ORF">HPT30_16720</name>
</gene>
<dbReference type="InterPro" id="IPR029058">
    <property type="entry name" value="AB_hydrolase_fold"/>
</dbReference>
<proteinExistence type="predicted"/>
<organism evidence="2 3">
    <name type="scientific">Paenibacillus agri</name>
    <dbReference type="NCBI Taxonomy" id="2744309"/>
    <lineage>
        <taxon>Bacteria</taxon>
        <taxon>Bacillati</taxon>
        <taxon>Bacillota</taxon>
        <taxon>Bacilli</taxon>
        <taxon>Bacillales</taxon>
        <taxon>Paenibacillaceae</taxon>
        <taxon>Paenibacillus</taxon>
    </lineage>
</organism>
<dbReference type="Gene3D" id="3.40.50.1820">
    <property type="entry name" value="alpha/beta hydrolase"/>
    <property type="match status" value="1"/>
</dbReference>
<feature type="domain" description="PET hydrolase/cutinase-like" evidence="1">
    <location>
        <begin position="48"/>
        <end position="278"/>
    </location>
</feature>
<dbReference type="Proteomes" id="UP000564806">
    <property type="component" value="Unassembled WGS sequence"/>
</dbReference>